<dbReference type="PANTHER" id="PTHR10192">
    <property type="entry name" value="MOLYBDOPTERIN BIOSYNTHESIS PROTEIN"/>
    <property type="match status" value="1"/>
</dbReference>
<dbReference type="InterPro" id="IPR036135">
    <property type="entry name" value="MoeA_linker/N_sf"/>
</dbReference>
<evidence type="ECO:0000256" key="1">
    <source>
        <dbReference type="ARBA" id="ARBA00005046"/>
    </source>
</evidence>
<dbReference type="UniPathway" id="UPA00344"/>
<dbReference type="CDD" id="cd00887">
    <property type="entry name" value="MoeA"/>
    <property type="match status" value="1"/>
</dbReference>
<dbReference type="Gene3D" id="2.170.190.11">
    <property type="entry name" value="Molybdopterin biosynthesis moea protein, domain 3"/>
    <property type="match status" value="1"/>
</dbReference>
<dbReference type="PANTHER" id="PTHR10192:SF5">
    <property type="entry name" value="GEPHYRIN"/>
    <property type="match status" value="1"/>
</dbReference>
<dbReference type="NCBIfam" id="TIGR00177">
    <property type="entry name" value="molyb_syn"/>
    <property type="match status" value="1"/>
</dbReference>
<dbReference type="SUPFAM" id="SSF63882">
    <property type="entry name" value="MoeA N-terminal region -like"/>
    <property type="match status" value="1"/>
</dbReference>
<evidence type="ECO:0000313" key="4">
    <source>
        <dbReference type="EMBL" id="VAW11414.1"/>
    </source>
</evidence>
<reference evidence="4" key="1">
    <citation type="submission" date="2018-06" db="EMBL/GenBank/DDBJ databases">
        <authorList>
            <person name="Zhirakovskaya E."/>
        </authorList>
    </citation>
    <scope>NUCLEOTIDE SEQUENCE</scope>
</reference>
<dbReference type="InterPro" id="IPR038987">
    <property type="entry name" value="MoeA-like"/>
</dbReference>
<dbReference type="Gene3D" id="2.40.340.10">
    <property type="entry name" value="MoeA, C-terminal, domain IV"/>
    <property type="match status" value="1"/>
</dbReference>
<dbReference type="InterPro" id="IPR005110">
    <property type="entry name" value="MoeA_linker/N"/>
</dbReference>
<dbReference type="Pfam" id="PF00994">
    <property type="entry name" value="MoCF_biosynth"/>
    <property type="match status" value="1"/>
</dbReference>
<organism evidence="4">
    <name type="scientific">hydrothermal vent metagenome</name>
    <dbReference type="NCBI Taxonomy" id="652676"/>
    <lineage>
        <taxon>unclassified sequences</taxon>
        <taxon>metagenomes</taxon>
        <taxon>ecological metagenomes</taxon>
    </lineage>
</organism>
<keyword evidence="2" id="KW-0501">Molybdenum cofactor biosynthesis</keyword>
<dbReference type="AlphaFoldDB" id="A0A3B0TS00"/>
<dbReference type="GO" id="GO:0005829">
    <property type="term" value="C:cytosol"/>
    <property type="evidence" value="ECO:0007669"/>
    <property type="project" value="TreeGrafter"/>
</dbReference>
<dbReference type="SUPFAM" id="SSF53218">
    <property type="entry name" value="Molybdenum cofactor biosynthesis proteins"/>
    <property type="match status" value="1"/>
</dbReference>
<sequence>MISFKDAYEKVLQQSLDLGDEKVLLQKSMGRVLAEEIFADRDFPPFDRSTKDGIAINYAAIEKGRISFKIEGVLPAGMPQETLQFLENCLEIMTGAVCPKNADTIVMYEQVTIENGIATLLKAPKKGQNIHRKGSDEKEGTVLLKKGGRIDTAEIGVLASMGKAEVLVKKVPKIAVISTGNELVAVSETPLPHQIRKSNTMSLEAALSKQGVFSQQLHLSDEKNKIEEALEKAVQENDVLILSGGVSKGRFDFIPDAMETLGIKKIFHRVAQRPGKPFWFGVHPVQNTVIFAFPGNPISTFANYHLYFLPWLYTTWGLAVESKTVILQEEIKIEPPLTRFIQVKTTWKQGGLCANTLSDNGSGDLTSLSRSDGFICLDPREKSYQKGELVPFVSTKSFLP</sequence>
<proteinExistence type="predicted"/>
<gene>
    <name evidence="4" type="ORF">MNBD_BACTEROID03-1944</name>
</gene>
<accession>A0A3B0TS00</accession>
<dbReference type="InterPro" id="IPR036425">
    <property type="entry name" value="MoaB/Mog-like_dom_sf"/>
</dbReference>
<dbReference type="SUPFAM" id="SSF63867">
    <property type="entry name" value="MoeA C-terminal domain-like"/>
    <property type="match status" value="1"/>
</dbReference>
<dbReference type="EC" id="2.10.1.1" evidence="4"/>
<dbReference type="EMBL" id="UOEL01000060">
    <property type="protein sequence ID" value="VAW11414.1"/>
    <property type="molecule type" value="Genomic_DNA"/>
</dbReference>
<dbReference type="GO" id="GO:0006777">
    <property type="term" value="P:Mo-molybdopterin cofactor biosynthetic process"/>
    <property type="evidence" value="ECO:0007669"/>
    <property type="project" value="UniProtKB-KW"/>
</dbReference>
<evidence type="ECO:0000256" key="2">
    <source>
        <dbReference type="ARBA" id="ARBA00023150"/>
    </source>
</evidence>
<dbReference type="InterPro" id="IPR001453">
    <property type="entry name" value="MoaB/Mog_dom"/>
</dbReference>
<dbReference type="InterPro" id="IPR005111">
    <property type="entry name" value="MoeA_C_domain_IV"/>
</dbReference>
<dbReference type="Gene3D" id="3.40.980.10">
    <property type="entry name" value="MoaB/Mog-like domain"/>
    <property type="match status" value="1"/>
</dbReference>
<comment type="pathway">
    <text evidence="1">Cofactor biosynthesis; molybdopterin biosynthesis.</text>
</comment>
<keyword evidence="4" id="KW-0808">Transferase</keyword>
<dbReference type="SMART" id="SM00852">
    <property type="entry name" value="MoCF_biosynth"/>
    <property type="match status" value="1"/>
</dbReference>
<feature type="domain" description="MoaB/Mog" evidence="3">
    <location>
        <begin position="175"/>
        <end position="314"/>
    </location>
</feature>
<evidence type="ECO:0000259" key="3">
    <source>
        <dbReference type="SMART" id="SM00852"/>
    </source>
</evidence>
<protein>
    <submittedName>
        <fullName evidence="4">Molybdopterin molybdenumtransferase</fullName>
        <ecNumber evidence="4">2.10.1.1</ecNumber>
    </submittedName>
</protein>
<dbReference type="Gene3D" id="3.90.105.10">
    <property type="entry name" value="Molybdopterin biosynthesis moea protein, domain 2"/>
    <property type="match status" value="1"/>
</dbReference>
<dbReference type="Pfam" id="PF03453">
    <property type="entry name" value="MoeA_N"/>
    <property type="match status" value="1"/>
</dbReference>
<dbReference type="InterPro" id="IPR036688">
    <property type="entry name" value="MoeA_C_domain_IV_sf"/>
</dbReference>
<name>A0A3B0TS00_9ZZZZ</name>
<dbReference type="GO" id="GO:0061599">
    <property type="term" value="F:molybdopterin molybdotransferase activity"/>
    <property type="evidence" value="ECO:0007669"/>
    <property type="project" value="UniProtKB-EC"/>
</dbReference>
<dbReference type="Pfam" id="PF03454">
    <property type="entry name" value="MoeA_C"/>
    <property type="match status" value="1"/>
</dbReference>